<feature type="domain" description="SnoaL-like" evidence="1">
    <location>
        <begin position="46"/>
        <end position="143"/>
    </location>
</feature>
<dbReference type="AlphaFoldDB" id="A0A401YJC6"/>
<dbReference type="GO" id="GO:0016853">
    <property type="term" value="F:isomerase activity"/>
    <property type="evidence" value="ECO:0007669"/>
    <property type="project" value="UniProtKB-KW"/>
</dbReference>
<dbReference type="PANTHER" id="PTHR41252">
    <property type="entry name" value="BLR2505 PROTEIN"/>
    <property type="match status" value="1"/>
</dbReference>
<dbReference type="PANTHER" id="PTHR41252:SF1">
    <property type="entry name" value="BLR2505 PROTEIN"/>
    <property type="match status" value="1"/>
</dbReference>
<evidence type="ECO:0000313" key="3">
    <source>
        <dbReference type="Proteomes" id="UP000286931"/>
    </source>
</evidence>
<dbReference type="EMBL" id="BIFH01000016">
    <property type="protein sequence ID" value="GCD94687.1"/>
    <property type="molecule type" value="Genomic_DNA"/>
</dbReference>
<dbReference type="Pfam" id="PF12680">
    <property type="entry name" value="SnoaL_2"/>
    <property type="match status" value="1"/>
</dbReference>
<proteinExistence type="predicted"/>
<accession>A0A401YJC6</accession>
<evidence type="ECO:0000259" key="1">
    <source>
        <dbReference type="Pfam" id="PF12680"/>
    </source>
</evidence>
<comment type="caution">
    <text evidence="2">The sequence shown here is derived from an EMBL/GenBank/DDBJ whole genome shotgun (WGS) entry which is preliminary data.</text>
</comment>
<keyword evidence="3" id="KW-1185">Reference proteome</keyword>
<gene>
    <name evidence="2" type="ORF">EHYA_02356</name>
</gene>
<sequence>MTTENTHPAPFPAPRPAAADDADALAVLRRFFAAEAEYVAAGGRGKASFADLAACLDPDVVMYQSPGLPYGGPRYGPEGIEDFMAAMGEAWQDMEFLEQRFAVDGERVAILNHGLLTARATGRVLDTWVMQMITIRNGLITEIRPFYWDTKAVDAALFP</sequence>
<dbReference type="RefSeq" id="WP_126636851.1">
    <property type="nucleotide sequence ID" value="NZ_BIFH01000016.1"/>
</dbReference>
<reference evidence="2 3" key="1">
    <citation type="submission" date="2018-12" db="EMBL/GenBank/DDBJ databases">
        <title>Draft genome sequence of Embleya hyalina NBRC 13850T.</title>
        <authorList>
            <person name="Komaki H."/>
            <person name="Hosoyama A."/>
            <person name="Kimura A."/>
            <person name="Ichikawa N."/>
            <person name="Tamura T."/>
        </authorList>
    </citation>
    <scope>NUCLEOTIDE SEQUENCE [LARGE SCALE GENOMIC DNA]</scope>
    <source>
        <strain evidence="2 3">NBRC 13850</strain>
    </source>
</reference>
<dbReference type="OrthoDB" id="3574881at2"/>
<organism evidence="2 3">
    <name type="scientific">Embleya hyalina</name>
    <dbReference type="NCBI Taxonomy" id="516124"/>
    <lineage>
        <taxon>Bacteria</taxon>
        <taxon>Bacillati</taxon>
        <taxon>Actinomycetota</taxon>
        <taxon>Actinomycetes</taxon>
        <taxon>Kitasatosporales</taxon>
        <taxon>Streptomycetaceae</taxon>
        <taxon>Embleya</taxon>
    </lineage>
</organism>
<dbReference type="InterPro" id="IPR032710">
    <property type="entry name" value="NTF2-like_dom_sf"/>
</dbReference>
<dbReference type="InterPro" id="IPR037401">
    <property type="entry name" value="SnoaL-like"/>
</dbReference>
<dbReference type="Proteomes" id="UP000286931">
    <property type="component" value="Unassembled WGS sequence"/>
</dbReference>
<name>A0A401YJC6_9ACTN</name>
<protein>
    <submittedName>
        <fullName evidence="2">Ketosteroid isomerase</fullName>
    </submittedName>
</protein>
<dbReference type="SUPFAM" id="SSF54427">
    <property type="entry name" value="NTF2-like"/>
    <property type="match status" value="1"/>
</dbReference>
<keyword evidence="2" id="KW-0413">Isomerase</keyword>
<dbReference type="Gene3D" id="3.10.450.50">
    <property type="match status" value="1"/>
</dbReference>
<evidence type="ECO:0000313" key="2">
    <source>
        <dbReference type="EMBL" id="GCD94687.1"/>
    </source>
</evidence>